<sequence>MRKYTHPMYSYVTVVEIPWSEVDKLDLCICKQPKEQLGDFYKRQERKPDVLINAGFFSMSTGDTCFNMIDDGTVYSSNQKYRWGFGIDKDHKKFMYGSLDSMSGKFADFLSGYPVLIDNGKSCAPWTFATEINYRATRSIAAYNDYNLYFFSIGKPGLAFDDMAKMMLSIKIKYAINMDGGGSARLLIGGEVANVPTEDRAVDSAMAVYLTDEAHNKYFNVISNYYTYTVKSGDSWWKIAANELGNGALYTKLKAYNNWGNKTLNPGDVIKIPNDKFQEKPKEDTILDCTVKYNKTKNIISFLDPDGKEIHTIPIP</sequence>
<dbReference type="PANTHER" id="PTHR40446:SF2">
    <property type="entry name" value="N-ACETYLGLUCOSAMINE-1-PHOSPHODIESTER ALPHA-N-ACETYLGLUCOSAMINIDASE"/>
    <property type="match status" value="1"/>
</dbReference>
<dbReference type="GO" id="GO:0016798">
    <property type="term" value="F:hydrolase activity, acting on glycosyl bonds"/>
    <property type="evidence" value="ECO:0007669"/>
    <property type="project" value="UniProtKB-KW"/>
</dbReference>
<dbReference type="EMBL" id="BK015472">
    <property type="protein sequence ID" value="DAE08531.1"/>
    <property type="molecule type" value="Genomic_DNA"/>
</dbReference>
<evidence type="ECO:0000313" key="2">
    <source>
        <dbReference type="EMBL" id="DAE08531.1"/>
    </source>
</evidence>
<dbReference type="SMART" id="SM00257">
    <property type="entry name" value="LysM"/>
    <property type="match status" value="1"/>
</dbReference>
<dbReference type="Pfam" id="PF01476">
    <property type="entry name" value="LysM"/>
    <property type="match status" value="1"/>
</dbReference>
<dbReference type="InterPro" id="IPR036779">
    <property type="entry name" value="LysM_dom_sf"/>
</dbReference>
<organism evidence="2">
    <name type="scientific">Myoviridae sp. ctwwN25</name>
    <dbReference type="NCBI Taxonomy" id="2825209"/>
    <lineage>
        <taxon>Viruses</taxon>
        <taxon>Duplodnaviria</taxon>
        <taxon>Heunggongvirae</taxon>
        <taxon>Uroviricota</taxon>
        <taxon>Caudoviricetes</taxon>
    </lineage>
</organism>
<dbReference type="SUPFAM" id="SSF54106">
    <property type="entry name" value="LysM domain"/>
    <property type="match status" value="1"/>
</dbReference>
<dbReference type="PROSITE" id="PS51782">
    <property type="entry name" value="LYSM"/>
    <property type="match status" value="1"/>
</dbReference>
<dbReference type="Gene3D" id="3.10.350.10">
    <property type="entry name" value="LysM domain"/>
    <property type="match status" value="1"/>
</dbReference>
<feature type="domain" description="LysM" evidence="1">
    <location>
        <begin position="226"/>
        <end position="272"/>
    </location>
</feature>
<protein>
    <submittedName>
        <fullName evidence="2">Phosphodiester glycosidase</fullName>
    </submittedName>
</protein>
<dbReference type="Pfam" id="PF09992">
    <property type="entry name" value="NAGPA"/>
    <property type="match status" value="1"/>
</dbReference>
<keyword evidence="2" id="KW-0378">Hydrolase</keyword>
<proteinExistence type="predicted"/>
<dbReference type="PANTHER" id="PTHR40446">
    <property type="entry name" value="N-ACETYLGLUCOSAMINE-1-PHOSPHODIESTER ALPHA-N-ACETYLGLUCOSAMINIDASE"/>
    <property type="match status" value="1"/>
</dbReference>
<name>A0A8S5PPV0_9CAUD</name>
<keyword evidence="2" id="KW-0326">Glycosidase</keyword>
<evidence type="ECO:0000259" key="1">
    <source>
        <dbReference type="PROSITE" id="PS51782"/>
    </source>
</evidence>
<dbReference type="InterPro" id="IPR018711">
    <property type="entry name" value="NAGPA"/>
</dbReference>
<reference evidence="2" key="1">
    <citation type="journal article" date="2021" name="Proc. Natl. Acad. Sci. U.S.A.">
        <title>A Catalog of Tens of Thousands of Viruses from Human Metagenomes Reveals Hidden Associations with Chronic Diseases.</title>
        <authorList>
            <person name="Tisza M.J."/>
            <person name="Buck C.B."/>
        </authorList>
    </citation>
    <scope>NUCLEOTIDE SEQUENCE</scope>
    <source>
        <strain evidence="2">CtwwN25</strain>
    </source>
</reference>
<dbReference type="CDD" id="cd00118">
    <property type="entry name" value="LysM"/>
    <property type="match status" value="1"/>
</dbReference>
<accession>A0A8S5PPV0</accession>
<dbReference type="InterPro" id="IPR018392">
    <property type="entry name" value="LysM"/>
</dbReference>